<dbReference type="eggNOG" id="ENOG502QTYV">
    <property type="taxonomic scope" value="Eukaryota"/>
</dbReference>
<dbReference type="NCBIfam" id="TIGR01615">
    <property type="entry name" value="A_thal_3542"/>
    <property type="match status" value="1"/>
</dbReference>
<accession>W9RP73</accession>
<proteinExistence type="predicted"/>
<organism evidence="2 3">
    <name type="scientific">Morus notabilis</name>
    <dbReference type="NCBI Taxonomy" id="981085"/>
    <lineage>
        <taxon>Eukaryota</taxon>
        <taxon>Viridiplantae</taxon>
        <taxon>Streptophyta</taxon>
        <taxon>Embryophyta</taxon>
        <taxon>Tracheophyta</taxon>
        <taxon>Spermatophyta</taxon>
        <taxon>Magnoliopsida</taxon>
        <taxon>eudicotyledons</taxon>
        <taxon>Gunneridae</taxon>
        <taxon>Pentapetalae</taxon>
        <taxon>rosids</taxon>
        <taxon>fabids</taxon>
        <taxon>Rosales</taxon>
        <taxon>Moraceae</taxon>
        <taxon>Moreae</taxon>
        <taxon>Morus</taxon>
    </lineage>
</organism>
<dbReference type="PANTHER" id="PTHR31579">
    <property type="entry name" value="OS03G0796600 PROTEIN"/>
    <property type="match status" value="1"/>
</dbReference>
<reference evidence="3" key="1">
    <citation type="submission" date="2013-01" db="EMBL/GenBank/DDBJ databases">
        <title>Draft Genome Sequence of a Mulberry Tree, Morus notabilis C.K. Schneid.</title>
        <authorList>
            <person name="He N."/>
            <person name="Zhao S."/>
        </authorList>
    </citation>
    <scope>NUCLEOTIDE SEQUENCE</scope>
</reference>
<sequence>MAGFVRTKRVTDPLDARVRDRLVGRESSELGYASSGSEHSATDDWPCLSELVHGFLEEDDSETRSPESDSDLDRVDSVSERADSTESILRSSAASSNADAYKRRLLAHVTEATELLSHLRSNKAKFRRSVMSYLRESGHNGAICKTRWDSSGGLTTGNYEFIDAVVEPTGTSVQSRRYFVDLDFAAEFEIARPSVHYSKLLESLPRVFVGSGDELKRIVRAMCEAAKRSLKITDLSIPPWRKNRYMQNKWFGPYRRTTNLVPENSSPAAISPPSAVKCRWVGFNDAVPDSNVNGSPFVRIR</sequence>
<dbReference type="STRING" id="981085.W9RP73"/>
<protein>
    <recommendedName>
        <fullName evidence="4">DUF506 family protein</fullName>
    </recommendedName>
</protein>
<gene>
    <name evidence="2" type="ORF">L484_015825</name>
</gene>
<feature type="region of interest" description="Disordered" evidence="1">
    <location>
        <begin position="57"/>
        <end position="90"/>
    </location>
</feature>
<dbReference type="OrthoDB" id="548115at2759"/>
<dbReference type="AlphaFoldDB" id="W9RP73"/>
<feature type="compositionally biased region" description="Basic and acidic residues" evidence="1">
    <location>
        <begin position="62"/>
        <end position="84"/>
    </location>
</feature>
<dbReference type="InterPro" id="IPR006502">
    <property type="entry name" value="PDDEXK-like"/>
</dbReference>
<evidence type="ECO:0008006" key="4">
    <source>
        <dbReference type="Google" id="ProtNLM"/>
    </source>
</evidence>
<dbReference type="PANTHER" id="PTHR31579:SF84">
    <property type="entry name" value="F21O3.6 PROTEIN"/>
    <property type="match status" value="1"/>
</dbReference>
<evidence type="ECO:0000313" key="3">
    <source>
        <dbReference type="Proteomes" id="UP000030645"/>
    </source>
</evidence>
<dbReference type="KEGG" id="mnt:21398906"/>
<evidence type="ECO:0000313" key="2">
    <source>
        <dbReference type="EMBL" id="EXB84494.1"/>
    </source>
</evidence>
<dbReference type="Proteomes" id="UP000030645">
    <property type="component" value="Unassembled WGS sequence"/>
</dbReference>
<evidence type="ECO:0000256" key="1">
    <source>
        <dbReference type="SAM" id="MobiDB-lite"/>
    </source>
</evidence>
<keyword evidence="3" id="KW-1185">Reference proteome</keyword>
<name>W9RP73_9ROSA</name>
<dbReference type="Pfam" id="PF04720">
    <property type="entry name" value="PDDEXK_6"/>
    <property type="match status" value="1"/>
</dbReference>
<dbReference type="EMBL" id="KE344892">
    <property type="protein sequence ID" value="EXB84494.1"/>
    <property type="molecule type" value="Genomic_DNA"/>
</dbReference>